<keyword evidence="3" id="KW-1185">Reference proteome</keyword>
<gene>
    <name evidence="2" type="ORF">TNCT_674241</name>
</gene>
<keyword evidence="1" id="KW-0812">Transmembrane</keyword>
<feature type="transmembrane region" description="Helical" evidence="1">
    <location>
        <begin position="35"/>
        <end position="54"/>
    </location>
</feature>
<dbReference type="Proteomes" id="UP000887116">
    <property type="component" value="Unassembled WGS sequence"/>
</dbReference>
<dbReference type="OrthoDB" id="10548651at2759"/>
<dbReference type="EMBL" id="BMAO01038410">
    <property type="protein sequence ID" value="GFR24769.1"/>
    <property type="molecule type" value="Genomic_DNA"/>
</dbReference>
<sequence>MFYPTVFPPVFQTIAIRNQDHRRYPDNGAATTRKLLVFLIVYTCYATLSLSVSLLYNEEILLYIASLLCGVSSALLAKVLARILRFYLYRRSLEKSGVPIDPNETLSFANYMRILLFRSPEGY</sequence>
<keyword evidence="1" id="KW-0472">Membrane</keyword>
<feature type="transmembrane region" description="Helical" evidence="1">
    <location>
        <begin position="60"/>
        <end position="81"/>
    </location>
</feature>
<reference evidence="2" key="1">
    <citation type="submission" date="2020-07" db="EMBL/GenBank/DDBJ databases">
        <title>Multicomponent nature underlies the extraordinary mechanical properties of spider dragline silk.</title>
        <authorList>
            <person name="Kono N."/>
            <person name="Nakamura H."/>
            <person name="Mori M."/>
            <person name="Yoshida Y."/>
            <person name="Ohtoshi R."/>
            <person name="Malay A.D."/>
            <person name="Moran D.A.P."/>
            <person name="Tomita M."/>
            <person name="Numata K."/>
            <person name="Arakawa K."/>
        </authorList>
    </citation>
    <scope>NUCLEOTIDE SEQUENCE</scope>
</reference>
<name>A0A8X6IM27_TRICU</name>
<evidence type="ECO:0000313" key="3">
    <source>
        <dbReference type="Proteomes" id="UP000887116"/>
    </source>
</evidence>
<dbReference type="AlphaFoldDB" id="A0A8X6IM27"/>
<organism evidence="2 3">
    <name type="scientific">Trichonephila clavata</name>
    <name type="common">Joro spider</name>
    <name type="synonym">Nephila clavata</name>
    <dbReference type="NCBI Taxonomy" id="2740835"/>
    <lineage>
        <taxon>Eukaryota</taxon>
        <taxon>Metazoa</taxon>
        <taxon>Ecdysozoa</taxon>
        <taxon>Arthropoda</taxon>
        <taxon>Chelicerata</taxon>
        <taxon>Arachnida</taxon>
        <taxon>Araneae</taxon>
        <taxon>Araneomorphae</taxon>
        <taxon>Entelegynae</taxon>
        <taxon>Araneoidea</taxon>
        <taxon>Nephilidae</taxon>
        <taxon>Trichonephila</taxon>
    </lineage>
</organism>
<comment type="caution">
    <text evidence="2">The sequence shown here is derived from an EMBL/GenBank/DDBJ whole genome shotgun (WGS) entry which is preliminary data.</text>
</comment>
<proteinExistence type="predicted"/>
<evidence type="ECO:0000256" key="1">
    <source>
        <dbReference type="SAM" id="Phobius"/>
    </source>
</evidence>
<evidence type="ECO:0000313" key="2">
    <source>
        <dbReference type="EMBL" id="GFR24769.1"/>
    </source>
</evidence>
<keyword evidence="1" id="KW-1133">Transmembrane helix</keyword>
<accession>A0A8X6IM27</accession>
<protein>
    <submittedName>
        <fullName evidence="2">Uncharacterized protein</fullName>
    </submittedName>
</protein>